<dbReference type="InterPro" id="IPR005467">
    <property type="entry name" value="His_kinase_dom"/>
</dbReference>
<dbReference type="InterPro" id="IPR035965">
    <property type="entry name" value="PAS-like_dom_sf"/>
</dbReference>
<evidence type="ECO:0000313" key="8">
    <source>
        <dbReference type="Proteomes" id="UP000766550"/>
    </source>
</evidence>
<dbReference type="EMBL" id="JAHQXF010000003">
    <property type="protein sequence ID" value="MBV0926010.1"/>
    <property type="molecule type" value="Genomic_DNA"/>
</dbReference>
<dbReference type="AlphaFoldDB" id="A0A8J7Y794"/>
<dbReference type="InterPro" id="IPR003594">
    <property type="entry name" value="HATPase_dom"/>
</dbReference>
<evidence type="ECO:0000256" key="3">
    <source>
        <dbReference type="ARBA" id="ARBA00022679"/>
    </source>
</evidence>
<dbReference type="SUPFAM" id="SSF47384">
    <property type="entry name" value="Homodimeric domain of signal transducing histidine kinase"/>
    <property type="match status" value="1"/>
</dbReference>
<dbReference type="Gene3D" id="3.30.565.10">
    <property type="entry name" value="Histidine kinase-like ATPase, C-terminal domain"/>
    <property type="match status" value="1"/>
</dbReference>
<evidence type="ECO:0000256" key="4">
    <source>
        <dbReference type="ARBA" id="ARBA00022777"/>
    </source>
</evidence>
<dbReference type="Gene3D" id="1.10.287.130">
    <property type="match status" value="1"/>
</dbReference>
<dbReference type="SMART" id="SM00387">
    <property type="entry name" value="HATPase_c"/>
    <property type="match status" value="1"/>
</dbReference>
<comment type="catalytic activity">
    <reaction evidence="1">
        <text>ATP + protein L-histidine = ADP + protein N-phospho-L-histidine.</text>
        <dbReference type="EC" id="2.7.13.3"/>
    </reaction>
</comment>
<dbReference type="OrthoDB" id="342253at2157"/>
<dbReference type="PROSITE" id="PS50109">
    <property type="entry name" value="HIS_KIN"/>
    <property type="match status" value="1"/>
</dbReference>
<dbReference type="CDD" id="cd00130">
    <property type="entry name" value="PAS"/>
    <property type="match status" value="1"/>
</dbReference>
<gene>
    <name evidence="7" type="ORF">KTS45_17540</name>
</gene>
<dbReference type="GO" id="GO:0006355">
    <property type="term" value="P:regulation of DNA-templated transcription"/>
    <property type="evidence" value="ECO:0007669"/>
    <property type="project" value="InterPro"/>
</dbReference>
<dbReference type="InterPro" id="IPR050736">
    <property type="entry name" value="Sensor_HK_Regulatory"/>
</dbReference>
<dbReference type="SUPFAM" id="SSF55874">
    <property type="entry name" value="ATPase domain of HSP90 chaperone/DNA topoisomerase II/histidine kinase"/>
    <property type="match status" value="1"/>
</dbReference>
<proteinExistence type="predicted"/>
<accession>A0A8J7Y794</accession>
<dbReference type="GO" id="GO:0000155">
    <property type="term" value="F:phosphorelay sensor kinase activity"/>
    <property type="evidence" value="ECO:0007669"/>
    <property type="project" value="InterPro"/>
</dbReference>
<evidence type="ECO:0000256" key="2">
    <source>
        <dbReference type="ARBA" id="ARBA00012438"/>
    </source>
</evidence>
<dbReference type="Gene3D" id="3.30.450.20">
    <property type="entry name" value="PAS domain"/>
    <property type="match status" value="1"/>
</dbReference>
<keyword evidence="5" id="KW-0902">Two-component regulatory system</keyword>
<name>A0A8J7Y794_9EURY</name>
<dbReference type="InterPro" id="IPR003018">
    <property type="entry name" value="GAF"/>
</dbReference>
<reference evidence="7 8" key="1">
    <citation type="submission" date="2021-06" db="EMBL/GenBank/DDBJ databases">
        <title>New haloarchaea isolates fom saline soil.</title>
        <authorList>
            <person name="Duran-Viseras A."/>
            <person name="Sanchez-Porro C.S."/>
            <person name="Ventosa A."/>
        </authorList>
    </citation>
    <scope>NUCLEOTIDE SEQUENCE [LARGE SCALE GENOMIC DNA]</scope>
    <source>
        <strain evidence="7 8">JCM 183640</strain>
    </source>
</reference>
<dbReference type="Pfam" id="PF02518">
    <property type="entry name" value="HATPase_c"/>
    <property type="match status" value="1"/>
</dbReference>
<dbReference type="InterPro" id="IPR003661">
    <property type="entry name" value="HisK_dim/P_dom"/>
</dbReference>
<dbReference type="SMART" id="SM00065">
    <property type="entry name" value="GAF"/>
    <property type="match status" value="1"/>
</dbReference>
<dbReference type="SUPFAM" id="SSF55785">
    <property type="entry name" value="PYP-like sensor domain (PAS domain)"/>
    <property type="match status" value="1"/>
</dbReference>
<dbReference type="SMART" id="SM00091">
    <property type="entry name" value="PAS"/>
    <property type="match status" value="1"/>
</dbReference>
<organism evidence="7 8">
    <name type="scientific">Haloarcula limicola</name>
    <dbReference type="NCBI Taxonomy" id="1429915"/>
    <lineage>
        <taxon>Archaea</taxon>
        <taxon>Methanobacteriati</taxon>
        <taxon>Methanobacteriota</taxon>
        <taxon>Stenosarchaea group</taxon>
        <taxon>Halobacteria</taxon>
        <taxon>Halobacteriales</taxon>
        <taxon>Haloarculaceae</taxon>
        <taxon>Haloarcula</taxon>
    </lineage>
</organism>
<dbReference type="Pfam" id="PF01590">
    <property type="entry name" value="GAF"/>
    <property type="match status" value="1"/>
</dbReference>
<dbReference type="EC" id="2.7.13.3" evidence="2"/>
<feature type="domain" description="Histidine kinase" evidence="6">
    <location>
        <begin position="302"/>
        <end position="497"/>
    </location>
</feature>
<dbReference type="InterPro" id="IPR013767">
    <property type="entry name" value="PAS_fold"/>
</dbReference>
<dbReference type="InterPro" id="IPR029016">
    <property type="entry name" value="GAF-like_dom_sf"/>
</dbReference>
<dbReference type="Gene3D" id="3.30.450.40">
    <property type="match status" value="1"/>
</dbReference>
<keyword evidence="8" id="KW-1185">Reference proteome</keyword>
<dbReference type="PANTHER" id="PTHR43711">
    <property type="entry name" value="TWO-COMPONENT HISTIDINE KINASE"/>
    <property type="match status" value="1"/>
</dbReference>
<evidence type="ECO:0000256" key="5">
    <source>
        <dbReference type="ARBA" id="ARBA00023012"/>
    </source>
</evidence>
<sequence length="497" mass="55585">MADHEPTETSATATPPIAVYRRIVDGVVGLDERWQVTYCNRYAVEVLQRTEDDLLGTDAREVLFGTPESSLQQALERARETREPRSFEAQFPSLDRWLAGRAYPMGTDLWLQFRDVSERARRRTRLQKREQAMNRAYDVIADPELSFDEQIDALLEVVRTAVGTDYATLSRVDKNANSYLFEAVATPADADLEAGDTAPLDITNCERAVETEQTLVLNDVRNDASELADRAGNADWGISCYLGTPISVDGNSYGTFCFYDMEPRDETFSDWEVAFVEHLGNWVSAEIERQRQTARLESFASMLAHELRNPLAIGQIYSRQLRDEITPEAVDHVAEAFDRIEELIDVLLILSQEATVGIDWETVAVADAARAAWSDADVDDAELTVTASHSLEVDPVHFRHLLENLFENAVTHHAAENPVEVTVGDLSTGFYVADNGSGIAESERDRVFETGYTTADDGMGIGLAFIAELAEMYDWRCQITESYAGGARFEFTNTERS</sequence>
<keyword evidence="4" id="KW-0418">Kinase</keyword>
<protein>
    <recommendedName>
        <fullName evidence="2">histidine kinase</fullName>
        <ecNumber evidence="2">2.7.13.3</ecNumber>
    </recommendedName>
</protein>
<evidence type="ECO:0000259" key="6">
    <source>
        <dbReference type="PROSITE" id="PS50109"/>
    </source>
</evidence>
<dbReference type="RefSeq" id="WP_162318784.1">
    <property type="nucleotide sequence ID" value="NZ_JAHQXF010000003.1"/>
</dbReference>
<comment type="caution">
    <text evidence="7">The sequence shown here is derived from an EMBL/GenBank/DDBJ whole genome shotgun (WGS) entry which is preliminary data.</text>
</comment>
<dbReference type="Proteomes" id="UP000766550">
    <property type="component" value="Unassembled WGS sequence"/>
</dbReference>
<dbReference type="SMART" id="SM00388">
    <property type="entry name" value="HisKA"/>
    <property type="match status" value="1"/>
</dbReference>
<dbReference type="PANTHER" id="PTHR43711:SF1">
    <property type="entry name" value="HISTIDINE KINASE 1"/>
    <property type="match status" value="1"/>
</dbReference>
<keyword evidence="3" id="KW-0808">Transferase</keyword>
<dbReference type="InterPro" id="IPR000014">
    <property type="entry name" value="PAS"/>
</dbReference>
<dbReference type="InterPro" id="IPR036097">
    <property type="entry name" value="HisK_dim/P_sf"/>
</dbReference>
<dbReference type="InterPro" id="IPR036890">
    <property type="entry name" value="HATPase_C_sf"/>
</dbReference>
<dbReference type="Pfam" id="PF00989">
    <property type="entry name" value="PAS"/>
    <property type="match status" value="1"/>
</dbReference>
<evidence type="ECO:0000256" key="1">
    <source>
        <dbReference type="ARBA" id="ARBA00000085"/>
    </source>
</evidence>
<evidence type="ECO:0000313" key="7">
    <source>
        <dbReference type="EMBL" id="MBV0926010.1"/>
    </source>
</evidence>
<dbReference type="SUPFAM" id="SSF55781">
    <property type="entry name" value="GAF domain-like"/>
    <property type="match status" value="1"/>
</dbReference>
<dbReference type="Pfam" id="PF00512">
    <property type="entry name" value="HisKA"/>
    <property type="match status" value="1"/>
</dbReference>
<dbReference type="CDD" id="cd00082">
    <property type="entry name" value="HisKA"/>
    <property type="match status" value="1"/>
</dbReference>